<organism evidence="4">
    <name type="scientific">Pseudogymnoascus destructans</name>
    <dbReference type="NCBI Taxonomy" id="655981"/>
    <lineage>
        <taxon>Eukaryota</taxon>
        <taxon>Fungi</taxon>
        <taxon>Dikarya</taxon>
        <taxon>Ascomycota</taxon>
        <taxon>Pezizomycotina</taxon>
        <taxon>Leotiomycetes</taxon>
        <taxon>Thelebolales</taxon>
        <taxon>Thelebolaceae</taxon>
        <taxon>Pseudogymnoascus</taxon>
    </lineage>
</organism>
<feature type="chain" id="PRO_5012723609" evidence="3">
    <location>
        <begin position="16"/>
        <end position="163"/>
    </location>
</feature>
<feature type="compositionally biased region" description="Low complexity" evidence="1">
    <location>
        <begin position="125"/>
        <end position="136"/>
    </location>
</feature>
<keyword evidence="2" id="KW-1133">Transmembrane helix</keyword>
<reference evidence="4" key="1">
    <citation type="submission" date="2016-03" db="EMBL/GenBank/DDBJ databases">
        <title>Updated assembly of Pseudogymnoascus destructans, the fungus causing white-nose syndrome of bats.</title>
        <authorList>
            <person name="Palmer J.M."/>
            <person name="Drees K.P."/>
            <person name="Foster J.T."/>
            <person name="Lindner D.L."/>
        </authorList>
    </citation>
    <scope>NUCLEOTIDE SEQUENCE [LARGE SCALE GENOMIC DNA]</scope>
    <source>
        <strain evidence="4">20631-21</strain>
    </source>
</reference>
<keyword evidence="3" id="KW-0732">Signal</keyword>
<sequence>MQILALLPLVAIVAAHNTPEEPVEGTVSTIYTNPTRVVEQSTVSTILTNPTRGQEEATVSTILTNPTRSAEESTYTTIYTNQDGLQSTAHTNKSQPPPGSTVYPNTTFTRGPPVPPTPSGGGPGTTSPPGTDGPHPNGAAVTSYMGASVMVGLAGVVFLAGLL</sequence>
<dbReference type="RefSeq" id="XP_024328100.1">
    <property type="nucleotide sequence ID" value="XM_024464056.1"/>
</dbReference>
<evidence type="ECO:0000256" key="1">
    <source>
        <dbReference type="SAM" id="MobiDB-lite"/>
    </source>
</evidence>
<name>A0A177AL88_9PEZI</name>
<evidence type="ECO:0000256" key="2">
    <source>
        <dbReference type="SAM" id="Phobius"/>
    </source>
</evidence>
<feature type="region of interest" description="Disordered" evidence="1">
    <location>
        <begin position="82"/>
        <end position="139"/>
    </location>
</feature>
<feature type="signal peptide" evidence="3">
    <location>
        <begin position="1"/>
        <end position="15"/>
    </location>
</feature>
<dbReference type="Proteomes" id="UP000077154">
    <property type="component" value="Unassembled WGS sequence"/>
</dbReference>
<evidence type="ECO:0000313" key="4">
    <source>
        <dbReference type="EMBL" id="OAF62829.1"/>
    </source>
</evidence>
<gene>
    <name evidence="4" type="ORF">VC83_00362</name>
</gene>
<keyword evidence="2" id="KW-0472">Membrane</keyword>
<dbReference type="EMBL" id="KV441386">
    <property type="protein sequence ID" value="OAF62829.1"/>
    <property type="molecule type" value="Genomic_DNA"/>
</dbReference>
<dbReference type="OrthoDB" id="3439799at2759"/>
<dbReference type="GeneID" id="36283460"/>
<evidence type="ECO:0000256" key="3">
    <source>
        <dbReference type="SAM" id="SignalP"/>
    </source>
</evidence>
<protein>
    <submittedName>
        <fullName evidence="4">Uncharacterized protein</fullName>
    </submittedName>
</protein>
<keyword evidence="2" id="KW-0812">Transmembrane</keyword>
<dbReference type="AlphaFoldDB" id="A0A177AL88"/>
<proteinExistence type="predicted"/>
<feature type="compositionally biased region" description="Polar residues" evidence="1">
    <location>
        <begin position="82"/>
        <end position="94"/>
    </location>
</feature>
<accession>A0A177AL88</accession>
<feature type="transmembrane region" description="Helical" evidence="2">
    <location>
        <begin position="144"/>
        <end position="162"/>
    </location>
</feature>